<reference evidence="1" key="1">
    <citation type="submission" date="2019-03" db="EMBL/GenBank/DDBJ databases">
        <authorList>
            <person name="Danneels B."/>
        </authorList>
    </citation>
    <scope>NUCLEOTIDE SEQUENCE</scope>
</reference>
<gene>
    <name evidence="1" type="ORF">BRI9_0493</name>
    <name evidence="2" type="ORF">IVO3_0492</name>
    <name evidence="3" type="ORF">RAN7_0432</name>
</gene>
<protein>
    <submittedName>
        <fullName evidence="1">Uncharacterized protein</fullName>
    </submittedName>
</protein>
<dbReference type="Pfam" id="PF05488">
    <property type="entry name" value="PAAR_motif"/>
    <property type="match status" value="1"/>
</dbReference>
<evidence type="ECO:0000313" key="1">
    <source>
        <dbReference type="EMBL" id="VFR75367.1"/>
    </source>
</evidence>
<sequence length="103" mass="10618">MGILFGREIALVGHLVVCQQCKGAFPILPDAGRRHTFMDKETAVEGMRTACGAVLIASQTVACIDEAAGTAGPGNSITPQSGTLCQECLETAARNAATLVTRG</sequence>
<evidence type="ECO:0000313" key="2">
    <source>
        <dbReference type="EMBL" id="VFR97161.1"/>
    </source>
</evidence>
<name>A0A484TM02_9ZZZZ</name>
<accession>A0A484TM02</accession>
<dbReference type="InterPro" id="IPR008727">
    <property type="entry name" value="PAAR_motif"/>
</dbReference>
<dbReference type="CDD" id="cd14744">
    <property type="entry name" value="PAAR_CT_2"/>
    <property type="match status" value="1"/>
</dbReference>
<proteinExistence type="predicted"/>
<organism evidence="1">
    <name type="scientific">plant metagenome</name>
    <dbReference type="NCBI Taxonomy" id="1297885"/>
    <lineage>
        <taxon>unclassified sequences</taxon>
        <taxon>metagenomes</taxon>
        <taxon>organismal metagenomes</taxon>
    </lineage>
</organism>
<dbReference type="EMBL" id="CAADIP010000053">
    <property type="protein sequence ID" value="VFR97161.1"/>
    <property type="molecule type" value="Genomic_DNA"/>
</dbReference>
<dbReference type="AlphaFoldDB" id="A0A484TM02"/>
<evidence type="ECO:0000313" key="3">
    <source>
        <dbReference type="EMBL" id="VFS31506.1"/>
    </source>
</evidence>
<dbReference type="EMBL" id="CAADIZ010000064">
    <property type="protein sequence ID" value="VFS31506.1"/>
    <property type="molecule type" value="Genomic_DNA"/>
</dbReference>
<dbReference type="EMBL" id="CAADIK010000040">
    <property type="protein sequence ID" value="VFR75367.1"/>
    <property type="molecule type" value="Genomic_DNA"/>
</dbReference>